<organism evidence="3 4">
    <name type="scientific">Cryoendolithus antarcticus</name>
    <dbReference type="NCBI Taxonomy" id="1507870"/>
    <lineage>
        <taxon>Eukaryota</taxon>
        <taxon>Fungi</taxon>
        <taxon>Dikarya</taxon>
        <taxon>Ascomycota</taxon>
        <taxon>Pezizomycotina</taxon>
        <taxon>Dothideomycetes</taxon>
        <taxon>Dothideomycetidae</taxon>
        <taxon>Cladosporiales</taxon>
        <taxon>Cladosporiaceae</taxon>
        <taxon>Cryoendolithus</taxon>
    </lineage>
</organism>
<dbReference type="PANTHER" id="PTHR33840">
    <property type="match status" value="1"/>
</dbReference>
<gene>
    <name evidence="3" type="ORF">B0A48_00112</name>
</gene>
<feature type="compositionally biased region" description="Basic and acidic residues" evidence="1">
    <location>
        <begin position="1019"/>
        <end position="1029"/>
    </location>
</feature>
<sequence>MAFRFASPQRSFSLNQMGRIGDPDAFCLKPCKHHPVTPQYPTGNAAKAFNDLGQVVAAVAKGVSRLEFPRPQHRYSSVYVLMISWEYDDLGTREEIARLGKVFRSMYNYETHHFQIPCVDDPHYDLERELIRVKLDHGRTPGSLLIIYYGGHGEATNGSRNCIWKAWQSRPEGAPDLPTSPEVDWTKYQDRVMDAKADVLFILDCCYAGSTVHGFHAGRRELLLASGAHQTASNDNTFTQALINELIDLQGHECTALVLHSIMVQNAPKNRLDPSPMFMVATKKPAGIVLVPLPEAGTAVRRALLGGKETGLALLRRQREQYFDHHCRILISVRLKTTGNVPVAQAWIDWFRDHAPPEVAGVDFGLAIRPEAAYVSDSCLLLASVPVAVWNAMSLDPAIVFLSIIRSENVLSCDVPRSPEAMDLKHALSIPPPRPTPENETELQDPSRLTPSDATTAAVEQNAPHEIPMIPISRRFLTDTAAQVGRLSLTAPVEVMVRLRRKLILCCDGTWPDLRRTSLWPSSDATSGHQTNVKRIAQLISHEDDEHASQLVYYQSGMAQGGLLERLRPLDLMDSVRDAYMFLVNNYADGDRRDQEDSIFLVGASFGACVARIISGFVGTFGLLKKVAMPYFDDMFFDWQNARHSNSPSRFRDSYPGFEDHRKTRGWPSKSWKYSDADLGDRYLKSYCRELEALGLTRQVKIQCIGVWDSAVPVNFASSSWLTAFPFVPDVSSPQEYILQDSIIGNHVKHAFHALALDESQLRPVLWERPLENETSLTQTWFPGTHHDVIGPSDGDAADISLMWMLDHLAGNSQEFDDARDALNWIKFDDPLVVLQTDLHRRMRAKASAPLGWGLSTLHRDPGFGKRTPGTGEALDRLKIVKHHLPYTNESVHMSVKFRENAHGASAEPDWRFAFPKGLDVRPWFWWLKNMLWHQPTTYEPSRQGQPLQYYHYKAAPDFHPFPTGGDWIRSRGIGAERLREYGLGPYEMKLAEKDFEAMRRMRFMDSRDGVSTSQRSKAAADEARTIVI</sequence>
<evidence type="ECO:0000259" key="2">
    <source>
        <dbReference type="Pfam" id="PF09994"/>
    </source>
</evidence>
<dbReference type="InParanoid" id="A0A1V8TTP4"/>
<evidence type="ECO:0000313" key="3">
    <source>
        <dbReference type="EMBL" id="OQO14730.1"/>
    </source>
</evidence>
<keyword evidence="4" id="KW-1185">Reference proteome</keyword>
<reference evidence="4" key="1">
    <citation type="submission" date="2017-03" db="EMBL/GenBank/DDBJ databases">
        <title>Genomes of endolithic fungi from Antarctica.</title>
        <authorList>
            <person name="Coleine C."/>
            <person name="Masonjones S."/>
            <person name="Stajich J.E."/>
        </authorList>
    </citation>
    <scope>NUCLEOTIDE SEQUENCE [LARGE SCALE GENOMIC DNA]</scope>
    <source>
        <strain evidence="4">CCFEE 5527</strain>
    </source>
</reference>
<comment type="caution">
    <text evidence="3">The sequence shown here is derived from an EMBL/GenBank/DDBJ whole genome shotgun (WGS) entry which is preliminary data.</text>
</comment>
<feature type="domain" description="T6SS Phospholipase effector Tle1-like catalytic" evidence="2">
    <location>
        <begin position="501"/>
        <end position="807"/>
    </location>
</feature>
<accession>A0A1V8TTP4</accession>
<dbReference type="InterPro" id="IPR018712">
    <property type="entry name" value="Tle1-like_cat"/>
</dbReference>
<proteinExistence type="predicted"/>
<name>A0A1V8TTP4_9PEZI</name>
<protein>
    <recommendedName>
        <fullName evidence="2">T6SS Phospholipase effector Tle1-like catalytic domain-containing protein</fullName>
    </recommendedName>
</protein>
<feature type="compositionally biased region" description="Polar residues" evidence="1">
    <location>
        <begin position="447"/>
        <end position="456"/>
    </location>
</feature>
<dbReference type="OrthoDB" id="3057168at2759"/>
<dbReference type="Pfam" id="PF09994">
    <property type="entry name" value="T6SS_Tle1-like_cat"/>
    <property type="match status" value="1"/>
</dbReference>
<dbReference type="AlphaFoldDB" id="A0A1V8TTP4"/>
<dbReference type="EMBL" id="NAJO01000001">
    <property type="protein sequence ID" value="OQO14730.1"/>
    <property type="molecule type" value="Genomic_DNA"/>
</dbReference>
<feature type="region of interest" description="Disordered" evidence="1">
    <location>
        <begin position="1010"/>
        <end position="1029"/>
    </location>
</feature>
<evidence type="ECO:0000313" key="4">
    <source>
        <dbReference type="Proteomes" id="UP000192596"/>
    </source>
</evidence>
<evidence type="ECO:0000256" key="1">
    <source>
        <dbReference type="SAM" id="MobiDB-lite"/>
    </source>
</evidence>
<dbReference type="PANTHER" id="PTHR33840:SF1">
    <property type="entry name" value="TLE1 PHOSPHOLIPASE DOMAIN-CONTAINING PROTEIN"/>
    <property type="match status" value="1"/>
</dbReference>
<feature type="region of interest" description="Disordered" evidence="1">
    <location>
        <begin position="427"/>
        <end position="456"/>
    </location>
</feature>
<dbReference type="Proteomes" id="UP000192596">
    <property type="component" value="Unassembled WGS sequence"/>
</dbReference>